<feature type="domain" description="N-acetyltransferase" evidence="4">
    <location>
        <begin position="8"/>
        <end position="153"/>
    </location>
</feature>
<dbReference type="PANTHER" id="PTHR43792">
    <property type="entry name" value="GNAT FAMILY, PUTATIVE (AFU_ORTHOLOGUE AFUA_3G00765)-RELATED-RELATED"/>
    <property type="match status" value="1"/>
</dbReference>
<dbReference type="Proteomes" id="UP000050471">
    <property type="component" value="Unassembled WGS sequence"/>
</dbReference>
<protein>
    <recommendedName>
        <fullName evidence="4">N-acetyltransferase domain-containing protein</fullName>
    </recommendedName>
</protein>
<dbReference type="Pfam" id="PF13302">
    <property type="entry name" value="Acetyltransf_3"/>
    <property type="match status" value="1"/>
</dbReference>
<evidence type="ECO:0000313" key="5">
    <source>
        <dbReference type="EMBL" id="KPN62300.1"/>
    </source>
</evidence>
<dbReference type="Gene3D" id="3.40.630.30">
    <property type="match status" value="1"/>
</dbReference>
<dbReference type="InterPro" id="IPR051531">
    <property type="entry name" value="N-acetyltransferase"/>
</dbReference>
<dbReference type="EMBL" id="LKBA01000019">
    <property type="protein sequence ID" value="KPN62300.1"/>
    <property type="molecule type" value="Genomic_DNA"/>
</dbReference>
<comment type="similarity">
    <text evidence="3">Belongs to the acetyltransferase family. RimJ subfamily.</text>
</comment>
<dbReference type="STRING" id="154981.AKJ29_08630"/>
<evidence type="ECO:0000256" key="3">
    <source>
        <dbReference type="ARBA" id="ARBA00038502"/>
    </source>
</evidence>
<dbReference type="SUPFAM" id="SSF55729">
    <property type="entry name" value="Acyl-CoA N-acyltransferases (Nat)"/>
    <property type="match status" value="1"/>
</dbReference>
<accession>A0A0P7IE46</accession>
<keyword evidence="6" id="KW-1185">Reference proteome</keyword>
<evidence type="ECO:0000313" key="6">
    <source>
        <dbReference type="Proteomes" id="UP000050471"/>
    </source>
</evidence>
<dbReference type="PROSITE" id="PS51186">
    <property type="entry name" value="GNAT"/>
    <property type="match status" value="1"/>
</dbReference>
<keyword evidence="1" id="KW-0808">Transferase</keyword>
<evidence type="ECO:0000256" key="2">
    <source>
        <dbReference type="ARBA" id="ARBA00023315"/>
    </source>
</evidence>
<dbReference type="AlphaFoldDB" id="A0A0P7IE46"/>
<gene>
    <name evidence="5" type="ORF">AKJ29_08630</name>
</gene>
<keyword evidence="2" id="KW-0012">Acyltransferase</keyword>
<proteinExistence type="inferred from homology"/>
<name>A0A0P7IE46_9RHOB</name>
<sequence>MLIETERFTLRPLLVQDRDQVVKGLNDYAVTKWLTVVPFPYGPADFDGFLAFLDGKPAHEALAICKGEGVLGVTGIGDSLGYWLARSHQGQGVMTEAAGALVDWYFRNTPADALLSGHFHGNHSSRNVLTKLGFISTGQVEPAFCVSQNKTLDLVKLCLTRADWEGRQ</sequence>
<organism evidence="5 6">
    <name type="scientific">Aliiroseovarius crassostreae</name>
    <dbReference type="NCBI Taxonomy" id="154981"/>
    <lineage>
        <taxon>Bacteria</taxon>
        <taxon>Pseudomonadati</taxon>
        <taxon>Pseudomonadota</taxon>
        <taxon>Alphaproteobacteria</taxon>
        <taxon>Rhodobacterales</taxon>
        <taxon>Paracoccaceae</taxon>
        <taxon>Aliiroseovarius</taxon>
    </lineage>
</organism>
<dbReference type="InterPro" id="IPR000182">
    <property type="entry name" value="GNAT_dom"/>
</dbReference>
<dbReference type="PANTHER" id="PTHR43792:SF8">
    <property type="entry name" value="[RIBOSOMAL PROTEIN US5]-ALANINE N-ACETYLTRANSFERASE"/>
    <property type="match status" value="1"/>
</dbReference>
<evidence type="ECO:0000259" key="4">
    <source>
        <dbReference type="PROSITE" id="PS51186"/>
    </source>
</evidence>
<comment type="caution">
    <text evidence="5">The sequence shown here is derived from an EMBL/GenBank/DDBJ whole genome shotgun (WGS) entry which is preliminary data.</text>
</comment>
<dbReference type="RefSeq" id="WP_055191868.1">
    <property type="nucleotide sequence ID" value="NZ_FPBS01000009.1"/>
</dbReference>
<dbReference type="InterPro" id="IPR016181">
    <property type="entry name" value="Acyl_CoA_acyltransferase"/>
</dbReference>
<reference evidence="5 6" key="1">
    <citation type="submission" date="2015-09" db="EMBL/GenBank/DDBJ databases">
        <title>Draft genome sequence of Aliiroseovarius crassostreae CV919-312TSm, the causative agent of Roseovarius Oyster Disease (formerly Juvenile Oyster Disease).</title>
        <authorList>
            <person name="Kessner L."/>
            <person name="Spinard E."/>
            <person name="Nelson D."/>
        </authorList>
    </citation>
    <scope>NUCLEOTIDE SEQUENCE [LARGE SCALE GENOMIC DNA]</scope>
    <source>
        <strain evidence="5 6">CV919-312</strain>
    </source>
</reference>
<dbReference type="GO" id="GO:0016747">
    <property type="term" value="F:acyltransferase activity, transferring groups other than amino-acyl groups"/>
    <property type="evidence" value="ECO:0007669"/>
    <property type="project" value="InterPro"/>
</dbReference>
<evidence type="ECO:0000256" key="1">
    <source>
        <dbReference type="ARBA" id="ARBA00022679"/>
    </source>
</evidence>